<proteinExistence type="inferred from homology"/>
<organism evidence="3 4">
    <name type="scientific">Rossellomorea vietnamensis</name>
    <dbReference type="NCBI Taxonomy" id="218284"/>
    <lineage>
        <taxon>Bacteria</taxon>
        <taxon>Bacillati</taxon>
        <taxon>Bacillota</taxon>
        <taxon>Bacilli</taxon>
        <taxon>Bacillales</taxon>
        <taxon>Bacillaceae</taxon>
        <taxon>Rossellomorea</taxon>
    </lineage>
</organism>
<comment type="caution">
    <text evidence="3">The sequence shown here is derived from an EMBL/GenBank/DDBJ whole genome shotgun (WGS) entry which is preliminary data.</text>
</comment>
<sequence length="234" mass="27383">MKVSIIIPFYNCPYIDQAIKSALGQTYKNIEVIVVDDGSTQYVNKIQPFKNRINYIRKENGGTASALNTGLRHATGKYFAWLSSDDMFLSNKVFDQLQFMQRKRAEISYTAFKTINEKNHIVNEVRSKQFRISEFRKMLLRGCPINGCTVMADIDLIKRVGLFNERLQYTQDYEMWCRISLKTPIKYLDDPLTLYRVHSNMGSVKNSQGIYQETIHVQKKYSSLYKAIEHDRRF</sequence>
<evidence type="ECO:0000313" key="3">
    <source>
        <dbReference type="EMBL" id="KPL57619.1"/>
    </source>
</evidence>
<dbReference type="Gene3D" id="3.90.550.10">
    <property type="entry name" value="Spore Coat Polysaccharide Biosynthesis Protein SpsA, Chain A"/>
    <property type="match status" value="1"/>
</dbReference>
<dbReference type="Proteomes" id="UP000050398">
    <property type="component" value="Unassembled WGS sequence"/>
</dbReference>
<evidence type="ECO:0000313" key="4">
    <source>
        <dbReference type="Proteomes" id="UP000050398"/>
    </source>
</evidence>
<name>A0A0P6WC29_9BACI</name>
<dbReference type="InterPro" id="IPR029044">
    <property type="entry name" value="Nucleotide-diphossugar_trans"/>
</dbReference>
<evidence type="ECO:0000256" key="1">
    <source>
        <dbReference type="ARBA" id="ARBA00006739"/>
    </source>
</evidence>
<evidence type="ECO:0000259" key="2">
    <source>
        <dbReference type="Pfam" id="PF00535"/>
    </source>
</evidence>
<dbReference type="PANTHER" id="PTHR22916:SF3">
    <property type="entry name" value="UDP-GLCNAC:BETAGAL BETA-1,3-N-ACETYLGLUCOSAMINYLTRANSFERASE-LIKE PROTEIN 1"/>
    <property type="match status" value="1"/>
</dbReference>
<protein>
    <recommendedName>
        <fullName evidence="2">Glycosyltransferase 2-like domain-containing protein</fullName>
    </recommendedName>
</protein>
<feature type="domain" description="Glycosyltransferase 2-like" evidence="2">
    <location>
        <begin position="4"/>
        <end position="145"/>
    </location>
</feature>
<accession>A0A0P6WC29</accession>
<dbReference type="SUPFAM" id="SSF53448">
    <property type="entry name" value="Nucleotide-diphospho-sugar transferases"/>
    <property type="match status" value="1"/>
</dbReference>
<dbReference type="AlphaFoldDB" id="A0A0P6WC29"/>
<dbReference type="RefSeq" id="WP_060675076.1">
    <property type="nucleotide sequence ID" value="NZ_JBCNGU010000027.1"/>
</dbReference>
<dbReference type="PANTHER" id="PTHR22916">
    <property type="entry name" value="GLYCOSYLTRANSFERASE"/>
    <property type="match status" value="1"/>
</dbReference>
<comment type="similarity">
    <text evidence="1">Belongs to the glycosyltransferase 2 family.</text>
</comment>
<dbReference type="OrthoDB" id="396512at2"/>
<gene>
    <name evidence="3" type="ORF">AM506_21245</name>
</gene>
<reference evidence="3 4" key="1">
    <citation type="submission" date="2015-08" db="EMBL/GenBank/DDBJ databases">
        <title>Draft Genome Sequence of Bacillus vietnamensis UCD-SED5.</title>
        <authorList>
            <person name="Lee R.D."/>
            <person name="Jospin G."/>
            <person name="Lang J.M."/>
            <person name="Coil D.A."/>
            <person name="Eisen J.A."/>
        </authorList>
    </citation>
    <scope>NUCLEOTIDE SEQUENCE [LARGE SCALE GENOMIC DNA]</scope>
    <source>
        <strain evidence="3 4">UCD-SED5</strain>
    </source>
</reference>
<dbReference type="EMBL" id="LIXZ01000037">
    <property type="protein sequence ID" value="KPL57619.1"/>
    <property type="molecule type" value="Genomic_DNA"/>
</dbReference>
<dbReference type="PATRIC" id="fig|218284.4.peg.3053"/>
<dbReference type="Pfam" id="PF00535">
    <property type="entry name" value="Glycos_transf_2"/>
    <property type="match status" value="1"/>
</dbReference>
<dbReference type="InterPro" id="IPR001173">
    <property type="entry name" value="Glyco_trans_2-like"/>
</dbReference>
<dbReference type="GO" id="GO:0016758">
    <property type="term" value="F:hexosyltransferase activity"/>
    <property type="evidence" value="ECO:0007669"/>
    <property type="project" value="UniProtKB-ARBA"/>
</dbReference>